<organism evidence="1">
    <name type="scientific">Candidatus Berkiella cookevillensis</name>
    <dbReference type="NCBI Taxonomy" id="437022"/>
    <lineage>
        <taxon>Bacteria</taxon>
        <taxon>Pseudomonadati</taxon>
        <taxon>Pseudomonadota</taxon>
        <taxon>Gammaproteobacteria</taxon>
        <taxon>Candidatus Berkiellales</taxon>
        <taxon>Candidatus Berkiellaceae</taxon>
        <taxon>Candidatus Berkiella</taxon>
    </lineage>
</organism>
<comment type="caution">
    <text evidence="1">The sequence shown here is derived from an EMBL/GenBank/DDBJ whole genome shotgun (WGS) entry which is preliminary data.</text>
</comment>
<sequence length="241" mass="27831">MLRDVFIARMFLLPEGEKVLVNADLKRIISDTSYVVPAMQGFIKQKSGLEVSNTTTAKMLALHSNLLSSFFNDDDEDKYNTAHLLYVWWTLFSRLFCQEQPKWDIAYATKTEKETVIIDLFTGSLLLAAKYSLESTLYTSDFSSLMIESMPQAYKNFSETTQRLKMLERQCLDALAFCLAPQTHFDTKEQTLIAIQQVQSYAKAYVQLKKYSQDKKSNQRFTFLHQSIEESILKKLSVFQS</sequence>
<dbReference type="AlphaFoldDB" id="A0A0Q9YDK7"/>
<gene>
    <name evidence="2" type="ORF">CC99x_002830</name>
    <name evidence="1" type="ORF">CC99x_01476</name>
</gene>
<proteinExistence type="predicted"/>
<name>A0A0Q9YDK7_9GAMM</name>
<dbReference type="Proteomes" id="UP000051494">
    <property type="component" value="Unassembled WGS sequence"/>
</dbReference>
<dbReference type="EMBL" id="LKHV01000006">
    <property type="protein sequence ID" value="KRG18589.1"/>
    <property type="molecule type" value="Genomic_DNA"/>
</dbReference>
<keyword evidence="3" id="KW-1185">Reference proteome</keyword>
<reference evidence="2" key="3">
    <citation type="submission" date="2021-06" db="EMBL/GenBank/DDBJ databases">
        <title>Genomic Description and Analysis of Intracellular Bacteria, Candidatus Berkiella cookevillensis and Candidatus Berkiella aquae.</title>
        <authorList>
            <person name="Kidane D.T."/>
            <person name="Mehari Y.T."/>
            <person name="Rice F.C."/>
            <person name="Arivett B.A."/>
            <person name="Farone A.L."/>
            <person name="Berk S.G."/>
            <person name="Farone M.B."/>
        </authorList>
    </citation>
    <scope>NUCLEOTIDE SEQUENCE</scope>
    <source>
        <strain evidence="2">CC99</strain>
    </source>
</reference>
<dbReference type="EMBL" id="LKHV02000001">
    <property type="protein sequence ID" value="MCS5707833.1"/>
    <property type="molecule type" value="Genomic_DNA"/>
</dbReference>
<dbReference type="RefSeq" id="WP_057624570.1">
    <property type="nucleotide sequence ID" value="NZ_LKHV02000001.1"/>
</dbReference>
<protein>
    <submittedName>
        <fullName evidence="1">Uncharacterized protein</fullName>
    </submittedName>
</protein>
<reference evidence="2" key="2">
    <citation type="journal article" date="2016" name="Genome Announc.">
        <title>Draft Genome Sequences of Two Novel Amoeba-Resistant Intranuclear Bacteria, 'Candidatus Berkiella cookevillensis' and 'Candidatus Berkiella aquae'.</title>
        <authorList>
            <person name="Mehari Y.T."/>
            <person name="Arivett B.A."/>
            <person name="Farone A.L."/>
            <person name="Gunderson J.H."/>
            <person name="Farone M.B."/>
        </authorList>
    </citation>
    <scope>NUCLEOTIDE SEQUENCE</scope>
    <source>
        <strain evidence="2">CC99</strain>
    </source>
</reference>
<dbReference type="STRING" id="437022.CC99x_01476"/>
<evidence type="ECO:0000313" key="1">
    <source>
        <dbReference type="EMBL" id="KRG18589.1"/>
    </source>
</evidence>
<accession>A0A0Q9YDK7</accession>
<reference evidence="1" key="1">
    <citation type="submission" date="2015-09" db="EMBL/GenBank/DDBJ databases">
        <title>Draft Genome Sequences of Two Novel Amoeba-resistant Intranuclear Bacteria, Candidatus Berkiella cookevillensis and Candidatus Berkiella aquae.</title>
        <authorList>
            <person name="Mehari Y.T."/>
            <person name="Arivett B.A."/>
            <person name="Farone A.L."/>
            <person name="Gunderson J.H."/>
            <person name="Farone M.B."/>
        </authorList>
    </citation>
    <scope>NUCLEOTIDE SEQUENCE [LARGE SCALE GENOMIC DNA]</scope>
    <source>
        <strain evidence="1">CC99</strain>
    </source>
</reference>
<evidence type="ECO:0000313" key="3">
    <source>
        <dbReference type="Proteomes" id="UP000051494"/>
    </source>
</evidence>
<evidence type="ECO:0000313" key="2">
    <source>
        <dbReference type="EMBL" id="MCS5707833.1"/>
    </source>
</evidence>